<evidence type="ECO:0000256" key="1">
    <source>
        <dbReference type="SAM" id="MobiDB-lite"/>
    </source>
</evidence>
<feature type="compositionally biased region" description="Basic and acidic residues" evidence="1">
    <location>
        <begin position="160"/>
        <end position="171"/>
    </location>
</feature>
<dbReference type="RefSeq" id="XP_062725074.1">
    <property type="nucleotide sequence ID" value="XM_062862802.1"/>
</dbReference>
<name>A0AAJ0H016_9PEZI</name>
<reference evidence="2" key="2">
    <citation type="submission" date="2023-06" db="EMBL/GenBank/DDBJ databases">
        <authorList>
            <consortium name="Lawrence Berkeley National Laboratory"/>
            <person name="Mondo S.J."/>
            <person name="Hensen N."/>
            <person name="Bonometti L."/>
            <person name="Westerberg I."/>
            <person name="Brannstrom I.O."/>
            <person name="Guillou S."/>
            <person name="Cros-Aarteil S."/>
            <person name="Calhoun S."/>
            <person name="Haridas S."/>
            <person name="Kuo A."/>
            <person name="Pangilinan J."/>
            <person name="Riley R."/>
            <person name="Labutti K."/>
            <person name="Andreopoulos B."/>
            <person name="Lipzen A."/>
            <person name="Chen C."/>
            <person name="Yanf M."/>
            <person name="Daum C."/>
            <person name="Ng V."/>
            <person name="Clum A."/>
            <person name="Steindorff A."/>
            <person name="Ohm R."/>
            <person name="Martin F."/>
            <person name="Silar P."/>
            <person name="Natvig D."/>
            <person name="Lalanne C."/>
            <person name="Gautier V."/>
            <person name="Ament-Velasquez S.L."/>
            <person name="Kruys A."/>
            <person name="Hutchinson M.I."/>
            <person name="Powell A.J."/>
            <person name="Barry K."/>
            <person name="Miller A.N."/>
            <person name="Grigoriev I.V."/>
            <person name="Debuchy R."/>
            <person name="Gladieux P."/>
            <person name="Thoren M.H."/>
            <person name="Johannesson H."/>
        </authorList>
    </citation>
    <scope>NUCLEOTIDE SEQUENCE</scope>
    <source>
        <strain evidence="2">CBS 333.67</strain>
    </source>
</reference>
<dbReference type="SMART" id="SM00384">
    <property type="entry name" value="AT_hook"/>
    <property type="match status" value="3"/>
</dbReference>
<protein>
    <submittedName>
        <fullName evidence="2">Uncharacterized protein</fullName>
    </submittedName>
</protein>
<dbReference type="InterPro" id="IPR017956">
    <property type="entry name" value="AT_hook_DNA-bd_motif"/>
</dbReference>
<dbReference type="GO" id="GO:0003677">
    <property type="term" value="F:DNA binding"/>
    <property type="evidence" value="ECO:0007669"/>
    <property type="project" value="InterPro"/>
</dbReference>
<evidence type="ECO:0000313" key="3">
    <source>
        <dbReference type="Proteomes" id="UP001273166"/>
    </source>
</evidence>
<proteinExistence type="predicted"/>
<feature type="compositionally biased region" description="Low complexity" evidence="1">
    <location>
        <begin position="307"/>
        <end position="319"/>
    </location>
</feature>
<dbReference type="AlphaFoldDB" id="A0AAJ0H016"/>
<dbReference type="GeneID" id="87881631"/>
<dbReference type="Proteomes" id="UP001273166">
    <property type="component" value="Unassembled WGS sequence"/>
</dbReference>
<dbReference type="Pfam" id="PF02178">
    <property type="entry name" value="AT_hook"/>
    <property type="match status" value="3"/>
</dbReference>
<gene>
    <name evidence="2" type="ORF">B0T15DRAFT_22</name>
</gene>
<dbReference type="PRINTS" id="PR00929">
    <property type="entry name" value="ATHOOK"/>
</dbReference>
<keyword evidence="3" id="KW-1185">Reference proteome</keyword>
<sequence>MQLRDNLAYGEHATPPPRSSLGDDASATESESFIISRPWFMYWAESFEFMTRSHRIPWDRRGHHEPEQESRVERWWKERGEWKSDWEVPGWKWRHESPSPEPEDLSPLITDDMDFTPSEVDALEAVPPPSPPPPWYMRSILPEYAANDLSHQSFIFQNGDADRFPDHDIPNHDIAPLDAAADAAAEPEDQPIQDAEPQPPNPLPRRRGRPRKQNQPAQVAPAPLQAPRRSARIAAIAANLVPATPTVTTGRKASKRPSRAVPAAPPPRNTRSTADPPKKRGRPRKTQDAGIAKAAASQSKRARKPSGATGTAAKKTVAAIVDAREGRRRASGCEKGSGRPRKTQLAGY</sequence>
<dbReference type="EMBL" id="JAUDZG010000001">
    <property type="protein sequence ID" value="KAK3309294.1"/>
    <property type="molecule type" value="Genomic_DNA"/>
</dbReference>
<comment type="caution">
    <text evidence="2">The sequence shown here is derived from an EMBL/GenBank/DDBJ whole genome shotgun (WGS) entry which is preliminary data.</text>
</comment>
<feature type="compositionally biased region" description="Low complexity" evidence="1">
    <location>
        <begin position="213"/>
        <end position="238"/>
    </location>
</feature>
<accession>A0AAJ0H016</accession>
<evidence type="ECO:0000313" key="2">
    <source>
        <dbReference type="EMBL" id="KAK3309294.1"/>
    </source>
</evidence>
<feature type="region of interest" description="Disordered" evidence="1">
    <location>
        <begin position="158"/>
        <end position="348"/>
    </location>
</feature>
<feature type="region of interest" description="Disordered" evidence="1">
    <location>
        <begin position="1"/>
        <end position="26"/>
    </location>
</feature>
<organism evidence="2 3">
    <name type="scientific">Chaetomium strumarium</name>
    <dbReference type="NCBI Taxonomy" id="1170767"/>
    <lineage>
        <taxon>Eukaryota</taxon>
        <taxon>Fungi</taxon>
        <taxon>Dikarya</taxon>
        <taxon>Ascomycota</taxon>
        <taxon>Pezizomycotina</taxon>
        <taxon>Sordariomycetes</taxon>
        <taxon>Sordariomycetidae</taxon>
        <taxon>Sordariales</taxon>
        <taxon>Chaetomiaceae</taxon>
        <taxon>Chaetomium</taxon>
    </lineage>
</organism>
<reference evidence="2" key="1">
    <citation type="journal article" date="2023" name="Mol. Phylogenet. Evol.">
        <title>Genome-scale phylogeny and comparative genomics of the fungal order Sordariales.</title>
        <authorList>
            <person name="Hensen N."/>
            <person name="Bonometti L."/>
            <person name="Westerberg I."/>
            <person name="Brannstrom I.O."/>
            <person name="Guillou S."/>
            <person name="Cros-Aarteil S."/>
            <person name="Calhoun S."/>
            <person name="Haridas S."/>
            <person name="Kuo A."/>
            <person name="Mondo S."/>
            <person name="Pangilinan J."/>
            <person name="Riley R."/>
            <person name="LaButti K."/>
            <person name="Andreopoulos B."/>
            <person name="Lipzen A."/>
            <person name="Chen C."/>
            <person name="Yan M."/>
            <person name="Daum C."/>
            <person name="Ng V."/>
            <person name="Clum A."/>
            <person name="Steindorff A."/>
            <person name="Ohm R.A."/>
            <person name="Martin F."/>
            <person name="Silar P."/>
            <person name="Natvig D.O."/>
            <person name="Lalanne C."/>
            <person name="Gautier V."/>
            <person name="Ament-Velasquez S.L."/>
            <person name="Kruys A."/>
            <person name="Hutchinson M.I."/>
            <person name="Powell A.J."/>
            <person name="Barry K."/>
            <person name="Miller A.N."/>
            <person name="Grigoriev I.V."/>
            <person name="Debuchy R."/>
            <person name="Gladieux P."/>
            <person name="Hiltunen Thoren M."/>
            <person name="Johannesson H."/>
        </authorList>
    </citation>
    <scope>NUCLEOTIDE SEQUENCE</scope>
    <source>
        <strain evidence="2">CBS 333.67</strain>
    </source>
</reference>